<evidence type="ECO:0000256" key="1">
    <source>
        <dbReference type="SAM" id="MobiDB-lite"/>
    </source>
</evidence>
<protein>
    <submittedName>
        <fullName evidence="2">Uncharacterized protein</fullName>
    </submittedName>
</protein>
<dbReference type="AlphaFoldDB" id="A0A7S4HL32"/>
<feature type="region of interest" description="Disordered" evidence="1">
    <location>
        <begin position="1"/>
        <end position="31"/>
    </location>
</feature>
<sequence length="115" mass="12909">MTRGPGVYDPFPPTHFRSSSSTSWNSRGRTGPVGYAFDADRNSLPFRSSIPRHTNSTTNTPKVPNKVIKEDAFIVNRDSRAARTLQRDFTQTLHFRSIPGWSGRPQTHAGFGRSF</sequence>
<reference evidence="2" key="1">
    <citation type="submission" date="2021-01" db="EMBL/GenBank/DDBJ databases">
        <authorList>
            <person name="Corre E."/>
            <person name="Pelletier E."/>
            <person name="Niang G."/>
            <person name="Scheremetjew M."/>
            <person name="Finn R."/>
            <person name="Kale V."/>
            <person name="Holt S."/>
            <person name="Cochrane G."/>
            <person name="Meng A."/>
            <person name="Brown T."/>
            <person name="Cohen L."/>
        </authorList>
    </citation>
    <scope>NUCLEOTIDE SEQUENCE</scope>
    <source>
        <strain evidence="2">UIO037</strain>
    </source>
</reference>
<feature type="compositionally biased region" description="Low complexity" evidence="1">
    <location>
        <begin position="17"/>
        <end position="30"/>
    </location>
</feature>
<proteinExistence type="predicted"/>
<name>A0A7S4HL32_9EUKA</name>
<accession>A0A7S4HL32</accession>
<dbReference type="EMBL" id="HBKO01010419">
    <property type="protein sequence ID" value="CAE2202490.1"/>
    <property type="molecule type" value="Transcribed_RNA"/>
</dbReference>
<organism evidence="2">
    <name type="scientific">Prymnesium polylepis</name>
    <dbReference type="NCBI Taxonomy" id="72548"/>
    <lineage>
        <taxon>Eukaryota</taxon>
        <taxon>Haptista</taxon>
        <taxon>Haptophyta</taxon>
        <taxon>Prymnesiophyceae</taxon>
        <taxon>Prymnesiales</taxon>
        <taxon>Prymnesiaceae</taxon>
        <taxon>Prymnesium</taxon>
    </lineage>
</organism>
<evidence type="ECO:0000313" key="2">
    <source>
        <dbReference type="EMBL" id="CAE2202490.1"/>
    </source>
</evidence>
<gene>
    <name evidence="2" type="ORF">CPOL0286_LOCUS4743</name>
</gene>